<dbReference type="EMBL" id="JAHYBZ010000002">
    <property type="protein sequence ID" value="MBW6397204.1"/>
    <property type="molecule type" value="Genomic_DNA"/>
</dbReference>
<accession>A0ABS7A7P3</accession>
<evidence type="ECO:0000256" key="1">
    <source>
        <dbReference type="SAM" id="SignalP"/>
    </source>
</evidence>
<keyword evidence="1" id="KW-0732">Signal</keyword>
<organism evidence="2 3">
    <name type="scientific">Roseomonas alba</name>
    <dbReference type="NCBI Taxonomy" id="2846776"/>
    <lineage>
        <taxon>Bacteria</taxon>
        <taxon>Pseudomonadati</taxon>
        <taxon>Pseudomonadota</taxon>
        <taxon>Alphaproteobacteria</taxon>
        <taxon>Acetobacterales</taxon>
        <taxon>Roseomonadaceae</taxon>
        <taxon>Roseomonas</taxon>
    </lineage>
</organism>
<protein>
    <recommendedName>
        <fullName evidence="4">Tat pathway signal protein</fullName>
    </recommendedName>
</protein>
<feature type="signal peptide" evidence="1">
    <location>
        <begin position="1"/>
        <end position="29"/>
    </location>
</feature>
<dbReference type="InterPro" id="IPR006311">
    <property type="entry name" value="TAT_signal"/>
</dbReference>
<proteinExistence type="predicted"/>
<dbReference type="PROSITE" id="PS51318">
    <property type="entry name" value="TAT"/>
    <property type="match status" value="1"/>
</dbReference>
<comment type="caution">
    <text evidence="2">The sequence shown here is derived from an EMBL/GenBank/DDBJ whole genome shotgun (WGS) entry which is preliminary data.</text>
</comment>
<keyword evidence="3" id="KW-1185">Reference proteome</keyword>
<name>A0ABS7A7P3_9PROT</name>
<evidence type="ECO:0008006" key="4">
    <source>
        <dbReference type="Google" id="ProtNLM"/>
    </source>
</evidence>
<feature type="chain" id="PRO_5045324842" description="Tat pathway signal protein" evidence="1">
    <location>
        <begin position="30"/>
        <end position="114"/>
    </location>
</feature>
<evidence type="ECO:0000313" key="3">
    <source>
        <dbReference type="Proteomes" id="UP001196565"/>
    </source>
</evidence>
<sequence length="114" mass="12319">MNARRVLFGLGSAAVATAFAFGLAGAAQAQTTDPSFRLNNRSNQTIMELYVSSSQDSNWGQDRLGQNVLAAGQTFIVRLPDGQCVNDIRIVVEGGRAVEQRNINTCELTDINFP</sequence>
<gene>
    <name evidence="2" type="ORF">KPL78_05050</name>
</gene>
<dbReference type="RefSeq" id="WP_219761831.1">
    <property type="nucleotide sequence ID" value="NZ_JAHYBZ010000002.1"/>
</dbReference>
<reference evidence="2 3" key="1">
    <citation type="submission" date="2021-07" db="EMBL/GenBank/DDBJ databases">
        <authorList>
            <person name="So Y."/>
        </authorList>
    </citation>
    <scope>NUCLEOTIDE SEQUENCE [LARGE SCALE GENOMIC DNA]</scope>
    <source>
        <strain evidence="2 3">HJA6</strain>
    </source>
</reference>
<evidence type="ECO:0000313" key="2">
    <source>
        <dbReference type="EMBL" id="MBW6397204.1"/>
    </source>
</evidence>
<dbReference type="Proteomes" id="UP001196565">
    <property type="component" value="Unassembled WGS sequence"/>
</dbReference>